<comment type="caution">
    <text evidence="2">The sequence shown here is derived from an EMBL/GenBank/DDBJ whole genome shotgun (WGS) entry which is preliminary data.</text>
</comment>
<proteinExistence type="predicted"/>
<dbReference type="Gene3D" id="3.40.50.2300">
    <property type="match status" value="2"/>
</dbReference>
<sequence>MKLTLKQAIFMVLAAVIVVGGYFSWQFIAEQNKPVVPPKNYKIGFLALSDKDVQSENFIAFKARMEKLGYIEGKNVEYIVKQGDRNIKGDLENGAKELNEAGLDLILTGGTTSTVPLKELVNLKTPVYFLSAARPELVVSNLTSPEGLITGMSEGVVSLAGKRLEFLKEIDPSIKKVASIVEKGHTTAAAAQAKIDAAAKKLGIKTVVIEIDAGKYEQIFEKLKTITRANGIDGYIACTCLSNEKYAKELADYFRKEKISSINAEVGIGAKLGWLATYSNNRTRTGELAAESVDRILKGTPIAQIPVQFASDILFELNLKTAKEIGATIPQAIISRANKIYNE</sequence>
<accession>A0A1F5WTY8</accession>
<evidence type="ECO:0000313" key="3">
    <source>
        <dbReference type="Proteomes" id="UP000178425"/>
    </source>
</evidence>
<dbReference type="Proteomes" id="UP000178425">
    <property type="component" value="Unassembled WGS sequence"/>
</dbReference>
<name>A0A1F5WTY8_9BACT</name>
<protein>
    <recommendedName>
        <fullName evidence="4">ABC transporter substrate-binding protein</fullName>
    </recommendedName>
</protein>
<dbReference type="PANTHER" id="PTHR35271">
    <property type="entry name" value="ABC TRANSPORTER, SUBSTRATE-BINDING LIPOPROTEIN-RELATED"/>
    <property type="match status" value="1"/>
</dbReference>
<dbReference type="Pfam" id="PF04392">
    <property type="entry name" value="ABC_sub_bind"/>
    <property type="match status" value="1"/>
</dbReference>
<evidence type="ECO:0000256" key="1">
    <source>
        <dbReference type="SAM" id="Phobius"/>
    </source>
</evidence>
<gene>
    <name evidence="2" type="ORF">A2W54_01025</name>
</gene>
<organism evidence="2 3">
    <name type="scientific">Candidatus Giovannonibacteria bacterium RIFCSPHIGHO2_02_43_13</name>
    <dbReference type="NCBI Taxonomy" id="1798330"/>
    <lineage>
        <taxon>Bacteria</taxon>
        <taxon>Candidatus Giovannoniibacteriota</taxon>
    </lineage>
</organism>
<reference evidence="2 3" key="1">
    <citation type="journal article" date="2016" name="Nat. Commun.">
        <title>Thousands of microbial genomes shed light on interconnected biogeochemical processes in an aquifer system.</title>
        <authorList>
            <person name="Anantharaman K."/>
            <person name="Brown C.T."/>
            <person name="Hug L.A."/>
            <person name="Sharon I."/>
            <person name="Castelle C.J."/>
            <person name="Probst A.J."/>
            <person name="Thomas B.C."/>
            <person name="Singh A."/>
            <person name="Wilkins M.J."/>
            <person name="Karaoz U."/>
            <person name="Brodie E.L."/>
            <person name="Williams K.H."/>
            <person name="Hubbard S.S."/>
            <person name="Banfield J.F."/>
        </authorList>
    </citation>
    <scope>NUCLEOTIDE SEQUENCE [LARGE SCALE GENOMIC DNA]</scope>
</reference>
<dbReference type="EMBL" id="MFHI01000010">
    <property type="protein sequence ID" value="OGF79116.1"/>
    <property type="molecule type" value="Genomic_DNA"/>
</dbReference>
<feature type="transmembrane region" description="Helical" evidence="1">
    <location>
        <begin position="7"/>
        <end position="25"/>
    </location>
</feature>
<dbReference type="PANTHER" id="PTHR35271:SF1">
    <property type="entry name" value="ABC TRANSPORTER, SUBSTRATE-BINDING LIPOPROTEIN"/>
    <property type="match status" value="1"/>
</dbReference>
<keyword evidence="1" id="KW-1133">Transmembrane helix</keyword>
<keyword evidence="1" id="KW-0472">Membrane</keyword>
<evidence type="ECO:0000313" key="2">
    <source>
        <dbReference type="EMBL" id="OGF79116.1"/>
    </source>
</evidence>
<dbReference type="CDD" id="cd06325">
    <property type="entry name" value="PBP1_ABC_unchar_transporter"/>
    <property type="match status" value="1"/>
</dbReference>
<dbReference type="AlphaFoldDB" id="A0A1F5WTY8"/>
<keyword evidence="1" id="KW-0812">Transmembrane</keyword>
<dbReference type="InterPro" id="IPR007487">
    <property type="entry name" value="ABC_transpt-TYRBP-like"/>
</dbReference>
<evidence type="ECO:0008006" key="4">
    <source>
        <dbReference type="Google" id="ProtNLM"/>
    </source>
</evidence>